<feature type="region of interest" description="Disordered" evidence="5">
    <location>
        <begin position="459"/>
        <end position="490"/>
    </location>
</feature>
<dbReference type="Pfam" id="PF07738">
    <property type="entry name" value="Sad1_UNC"/>
    <property type="match status" value="1"/>
</dbReference>
<keyword evidence="2 6" id="KW-0812">Transmembrane</keyword>
<evidence type="ECO:0000313" key="8">
    <source>
        <dbReference type="EMBL" id="CDW90423.1"/>
    </source>
</evidence>
<keyword evidence="3 6" id="KW-1133">Transmembrane helix</keyword>
<evidence type="ECO:0000256" key="3">
    <source>
        <dbReference type="ARBA" id="ARBA00022989"/>
    </source>
</evidence>
<dbReference type="Proteomes" id="UP000039865">
    <property type="component" value="Unassembled WGS sequence"/>
</dbReference>
<keyword evidence="9" id="KW-1185">Reference proteome</keyword>
<evidence type="ECO:0000256" key="6">
    <source>
        <dbReference type="SAM" id="Phobius"/>
    </source>
</evidence>
<dbReference type="PANTHER" id="PTHR12953">
    <property type="entry name" value="MEMBRANE PROTEIN CH1 RELATED"/>
    <property type="match status" value="1"/>
</dbReference>
<dbReference type="GO" id="GO:0016020">
    <property type="term" value="C:membrane"/>
    <property type="evidence" value="ECO:0007669"/>
    <property type="project" value="InterPro"/>
</dbReference>
<accession>A0A078BA80</accession>
<reference evidence="8 9" key="1">
    <citation type="submission" date="2014-06" db="EMBL/GenBank/DDBJ databases">
        <authorList>
            <person name="Swart Estienne"/>
        </authorList>
    </citation>
    <scope>NUCLEOTIDE SEQUENCE [LARGE SCALE GENOMIC DNA]</scope>
    <source>
        <strain evidence="8 9">130c</strain>
    </source>
</reference>
<evidence type="ECO:0000256" key="5">
    <source>
        <dbReference type="SAM" id="MobiDB-lite"/>
    </source>
</evidence>
<dbReference type="PANTHER" id="PTHR12953:SF0">
    <property type="entry name" value="SUN DOMAIN-CONTAINING OSSIFICATION FACTOR"/>
    <property type="match status" value="1"/>
</dbReference>
<dbReference type="InParanoid" id="A0A078BA80"/>
<keyword evidence="4 6" id="KW-0472">Membrane</keyword>
<gene>
    <name evidence="8" type="primary">Contig7489.g8002</name>
    <name evidence="8" type="ORF">STYLEM_19566</name>
</gene>
<evidence type="ECO:0000256" key="4">
    <source>
        <dbReference type="ARBA" id="ARBA00023136"/>
    </source>
</evidence>
<feature type="domain" description="SUN" evidence="7">
    <location>
        <begin position="181"/>
        <end position="366"/>
    </location>
</feature>
<proteinExistence type="predicted"/>
<sequence length="932" mass="107131">MMPVDEDGLDQQLEQSIQEENQHQVIDASILQTHEQILESKTNNQSNLIQFLGNKLTSMDNTRNAQIQSEQIASLGDQKYIQNQIEIPINLKIDESAKKEASKLYIRDWKDRMIKQQQKYAQSGLLSDQRLERKAQYIQMQQIHKSDIKINSSALYQPPGQYDENQQGFEIQNMLVDLISIYEQISTQLTSAYQTVASLLQSVVISPREQLIKKNLKELQKGKNYASKDSGATILTSSSGVKNPKSVLSGSKEEYLILPSCKNDIEYSLVINLSEDVAVENIVISNHEEFSDSLNEIKFMGNIDYPTEKWIPLGVIHPIVGEHDHQLDVQMQDTQMIRYLKVVMKGSQDNELYCTITRIMVFGQGMHAVMRNSLMDLVNDQNQSTGNNGVMHSISNNNHQKQNKTKSTFDNAVKNDDQICHSHFKPEQYFYQNQNSASQSDDQLGKYFYEFLGSQQSFTQNSTEESIDKKQQQEQVPHIQESQEESQGTNELTQNIMIRKNLTSSQQQQNKGSEFQNATQLYNNDNALDKLLKTLVQKLNNNEVHSNQIQDQLNVAVSETNQQLGEVFGNVRNMQYQFSELNKQNSKLLGELDSNKNETVLLRENIDNLVKINQQYQQQFIFLWIMLGLIILLFTAGIVVMYKMLTRQESKQSKEQVIRTTNDSQVQLQRQPRQLLLRIEERSTNEGPFRDLISPIDVNHNHQLTQRASNNQDGNFQQAAALVSAVNSLKLKKKNKKKKQQRKNTAIVDHEYPDQDLFHQTGSQTVKNTNSRQIAINKNLMYEPHHHQQQQQTHSSVNLNFHVENHLTRHMYTRQASLSEVRRNEQQILIRNQNKYHSSQQDMDLSEQGEESYSLDQSFRNYHFGNAKNHQSGDYPNAKSSANLLNNSKNFNNGNHSKTPRINLQSKSHANTGIQVLSENKIIGNKGKSNKK</sequence>
<evidence type="ECO:0000256" key="2">
    <source>
        <dbReference type="ARBA" id="ARBA00022692"/>
    </source>
</evidence>
<dbReference type="EMBL" id="CCKQ01018453">
    <property type="protein sequence ID" value="CDW90423.1"/>
    <property type="molecule type" value="Genomic_DNA"/>
</dbReference>
<organism evidence="8 9">
    <name type="scientific">Stylonychia lemnae</name>
    <name type="common">Ciliate</name>
    <dbReference type="NCBI Taxonomy" id="5949"/>
    <lineage>
        <taxon>Eukaryota</taxon>
        <taxon>Sar</taxon>
        <taxon>Alveolata</taxon>
        <taxon>Ciliophora</taxon>
        <taxon>Intramacronucleata</taxon>
        <taxon>Spirotrichea</taxon>
        <taxon>Stichotrichia</taxon>
        <taxon>Sporadotrichida</taxon>
        <taxon>Oxytrichidae</taxon>
        <taxon>Stylonychinae</taxon>
        <taxon>Stylonychia</taxon>
    </lineage>
</organism>
<comment type="subcellular location">
    <subcellularLocation>
        <location evidence="1">Endomembrane system</location>
    </subcellularLocation>
</comment>
<evidence type="ECO:0000313" key="9">
    <source>
        <dbReference type="Proteomes" id="UP000039865"/>
    </source>
</evidence>
<dbReference type="InterPro" id="IPR045120">
    <property type="entry name" value="Suco/Slp1-like"/>
</dbReference>
<dbReference type="InterPro" id="IPR012919">
    <property type="entry name" value="SUN_dom"/>
</dbReference>
<dbReference type="OrthoDB" id="266334at2759"/>
<dbReference type="GO" id="GO:0005737">
    <property type="term" value="C:cytoplasm"/>
    <property type="evidence" value="ECO:0007669"/>
    <property type="project" value="TreeGrafter"/>
</dbReference>
<dbReference type="PROSITE" id="PS51469">
    <property type="entry name" value="SUN"/>
    <property type="match status" value="1"/>
</dbReference>
<evidence type="ECO:0000256" key="1">
    <source>
        <dbReference type="ARBA" id="ARBA00004308"/>
    </source>
</evidence>
<evidence type="ECO:0000259" key="7">
    <source>
        <dbReference type="PROSITE" id="PS51469"/>
    </source>
</evidence>
<protein>
    <recommendedName>
        <fullName evidence="7">SUN domain-containing protein</fullName>
    </recommendedName>
</protein>
<dbReference type="AlphaFoldDB" id="A0A078BA80"/>
<feature type="transmembrane region" description="Helical" evidence="6">
    <location>
        <begin position="621"/>
        <end position="642"/>
    </location>
</feature>
<name>A0A078BA80_STYLE</name>
<dbReference type="GO" id="GO:0012505">
    <property type="term" value="C:endomembrane system"/>
    <property type="evidence" value="ECO:0007669"/>
    <property type="project" value="UniProtKB-SubCell"/>
</dbReference>
<dbReference type="GO" id="GO:0034975">
    <property type="term" value="P:protein folding in endoplasmic reticulum"/>
    <property type="evidence" value="ECO:0007669"/>
    <property type="project" value="TreeGrafter"/>
</dbReference>